<evidence type="ECO:0000256" key="6">
    <source>
        <dbReference type="ARBA" id="ARBA00022967"/>
    </source>
</evidence>
<comment type="caution">
    <text evidence="9">The sequence shown here is derived from an EMBL/GenBank/DDBJ whole genome shotgun (WGS) entry which is preliminary data.</text>
</comment>
<keyword evidence="3" id="KW-0997">Cell inner membrane</keyword>
<evidence type="ECO:0000256" key="7">
    <source>
        <dbReference type="ARBA" id="ARBA00023136"/>
    </source>
</evidence>
<dbReference type="PANTHER" id="PTHR42781:SF1">
    <property type="entry name" value="THIAMINE IMPORT ATP-BINDING PROTEIN THIQ"/>
    <property type="match status" value="1"/>
</dbReference>
<dbReference type="GO" id="GO:0005524">
    <property type="term" value="F:ATP binding"/>
    <property type="evidence" value="ECO:0007669"/>
    <property type="project" value="UniProtKB-KW"/>
</dbReference>
<dbReference type="InterPro" id="IPR005968">
    <property type="entry name" value="Thiamine_ABC_ThiQ"/>
</dbReference>
<organism evidence="9 10">
    <name type="scientific">Oceanimonas smirnovii</name>
    <dbReference type="NCBI Taxonomy" id="264574"/>
    <lineage>
        <taxon>Bacteria</taxon>
        <taxon>Pseudomonadati</taxon>
        <taxon>Pseudomonadota</taxon>
        <taxon>Gammaproteobacteria</taxon>
        <taxon>Aeromonadales</taxon>
        <taxon>Aeromonadaceae</taxon>
        <taxon>Oceanimonas</taxon>
    </lineage>
</organism>
<dbReference type="PANTHER" id="PTHR42781">
    <property type="entry name" value="SPERMIDINE/PUTRESCINE IMPORT ATP-BINDING PROTEIN POTA"/>
    <property type="match status" value="1"/>
</dbReference>
<keyword evidence="1" id="KW-0813">Transport</keyword>
<dbReference type="Gene3D" id="3.40.50.300">
    <property type="entry name" value="P-loop containing nucleotide triphosphate hydrolases"/>
    <property type="match status" value="1"/>
</dbReference>
<dbReference type="PROSITE" id="PS00211">
    <property type="entry name" value="ABC_TRANSPORTER_1"/>
    <property type="match status" value="1"/>
</dbReference>
<evidence type="ECO:0000259" key="8">
    <source>
        <dbReference type="PROSITE" id="PS50893"/>
    </source>
</evidence>
<protein>
    <submittedName>
        <fullName evidence="9">Thiamine ABC transporter ATP-binding protein</fullName>
    </submittedName>
</protein>
<dbReference type="InterPro" id="IPR050093">
    <property type="entry name" value="ABC_SmlMolc_Importer"/>
</dbReference>
<accession>A0ABW7P398</accession>
<evidence type="ECO:0000256" key="3">
    <source>
        <dbReference type="ARBA" id="ARBA00022519"/>
    </source>
</evidence>
<dbReference type="Proteomes" id="UP001610706">
    <property type="component" value="Unassembled WGS sequence"/>
</dbReference>
<keyword evidence="2" id="KW-1003">Cell membrane</keyword>
<dbReference type="InterPro" id="IPR017871">
    <property type="entry name" value="ABC_transporter-like_CS"/>
</dbReference>
<dbReference type="EMBL" id="JBGFTR010000016">
    <property type="protein sequence ID" value="MFH7565801.1"/>
    <property type="molecule type" value="Genomic_DNA"/>
</dbReference>
<keyword evidence="6" id="KW-1278">Translocase</keyword>
<keyword evidence="7" id="KW-0472">Membrane</keyword>
<dbReference type="Pfam" id="PF00005">
    <property type="entry name" value="ABC_tran"/>
    <property type="match status" value="1"/>
</dbReference>
<gene>
    <name evidence="9" type="primary">thiQ</name>
    <name evidence="9" type="ORF">AB9R89_10760</name>
</gene>
<keyword evidence="5 9" id="KW-0067">ATP-binding</keyword>
<evidence type="ECO:0000256" key="1">
    <source>
        <dbReference type="ARBA" id="ARBA00022448"/>
    </source>
</evidence>
<dbReference type="PROSITE" id="PS50893">
    <property type="entry name" value="ABC_TRANSPORTER_2"/>
    <property type="match status" value="1"/>
</dbReference>
<evidence type="ECO:0000313" key="10">
    <source>
        <dbReference type="Proteomes" id="UP001610706"/>
    </source>
</evidence>
<evidence type="ECO:0000256" key="5">
    <source>
        <dbReference type="ARBA" id="ARBA00022840"/>
    </source>
</evidence>
<keyword evidence="4" id="KW-0547">Nucleotide-binding</keyword>
<dbReference type="RefSeq" id="WP_395545530.1">
    <property type="nucleotide sequence ID" value="NZ_CP166302.1"/>
</dbReference>
<dbReference type="InterPro" id="IPR003593">
    <property type="entry name" value="AAA+_ATPase"/>
</dbReference>
<evidence type="ECO:0000256" key="2">
    <source>
        <dbReference type="ARBA" id="ARBA00022475"/>
    </source>
</evidence>
<sequence>MLTLTDLAASYPEQTQCFSLTAAPGTITALIGPSGAGKSTLLAMIGGFARVDSGTLSFNGNSLLPLTPAERPITTLFQDNNLFWHMSVQQNIAIGLNAGLRLNEQQQQQVQDVALRLGIDGLLSRKPAQLSGGQQQRVGLARCLVRNRPVLLLDEPFSALDPALRYELLQLLREQTNRMQLTVLMITHHPSEAAGVANQMAFIHNGRILELGDGELLSAPRTTELRAYLGTTAVIREE</sequence>
<name>A0ABW7P398_9GAMM</name>
<proteinExistence type="predicted"/>
<dbReference type="InterPro" id="IPR003439">
    <property type="entry name" value="ABC_transporter-like_ATP-bd"/>
</dbReference>
<dbReference type="SMART" id="SM00382">
    <property type="entry name" value="AAA"/>
    <property type="match status" value="1"/>
</dbReference>
<evidence type="ECO:0000256" key="4">
    <source>
        <dbReference type="ARBA" id="ARBA00022741"/>
    </source>
</evidence>
<dbReference type="InterPro" id="IPR027417">
    <property type="entry name" value="P-loop_NTPase"/>
</dbReference>
<keyword evidence="10" id="KW-1185">Reference proteome</keyword>
<dbReference type="NCBIfam" id="TIGR01277">
    <property type="entry name" value="thiQ"/>
    <property type="match status" value="1"/>
</dbReference>
<evidence type="ECO:0000313" key="9">
    <source>
        <dbReference type="EMBL" id="MFH7565801.1"/>
    </source>
</evidence>
<feature type="domain" description="ABC transporter" evidence="8">
    <location>
        <begin position="2"/>
        <end position="230"/>
    </location>
</feature>
<reference evidence="9 10" key="1">
    <citation type="submission" date="2024-08" db="EMBL/GenBank/DDBJ databases">
        <title>Oceanimonas smirnovii Genome sequencing and assembly.</title>
        <authorList>
            <person name="Tang B."/>
        </authorList>
    </citation>
    <scope>NUCLEOTIDE SEQUENCE [LARGE SCALE GENOMIC DNA]</scope>
    <source>
        <strain evidence="9 10">OS2020-119</strain>
    </source>
</reference>
<dbReference type="SUPFAM" id="SSF52540">
    <property type="entry name" value="P-loop containing nucleoside triphosphate hydrolases"/>
    <property type="match status" value="1"/>
</dbReference>